<evidence type="ECO:0000313" key="2">
    <source>
        <dbReference type="EMBL" id="CAK9007014.1"/>
    </source>
</evidence>
<organism evidence="2 3">
    <name type="scientific">Durusdinium trenchii</name>
    <dbReference type="NCBI Taxonomy" id="1381693"/>
    <lineage>
        <taxon>Eukaryota</taxon>
        <taxon>Sar</taxon>
        <taxon>Alveolata</taxon>
        <taxon>Dinophyceae</taxon>
        <taxon>Suessiales</taxon>
        <taxon>Symbiodiniaceae</taxon>
        <taxon>Durusdinium</taxon>
    </lineage>
</organism>
<reference evidence="2 3" key="1">
    <citation type="submission" date="2024-02" db="EMBL/GenBank/DDBJ databases">
        <authorList>
            <person name="Chen Y."/>
            <person name="Shah S."/>
            <person name="Dougan E. K."/>
            <person name="Thang M."/>
            <person name="Chan C."/>
        </authorList>
    </citation>
    <scope>NUCLEOTIDE SEQUENCE [LARGE SCALE GENOMIC DNA]</scope>
</reference>
<dbReference type="Proteomes" id="UP001642484">
    <property type="component" value="Unassembled WGS sequence"/>
</dbReference>
<dbReference type="InterPro" id="IPR024445">
    <property type="entry name" value="Tnp_ISXO2-like"/>
</dbReference>
<evidence type="ECO:0000259" key="1">
    <source>
        <dbReference type="Pfam" id="PF12762"/>
    </source>
</evidence>
<sequence>MGSQKLGGPGRFVAVDETFFVKKKIPKAATLKARIQEFVAEGSLIFTDKLKSYQWLSGKNSKFVHRCVNHSKGEFARTETLFGVDVRVTTNAVEGLFGRLKKYFRQRGLGRVGKDAYGHLLAEFLFRQRCTATKTECLPAFLHEILVWQSEHPNKKVFETKLQDCIPDSVLADFSALIGDEEGEGSNLESEPVRLQSPVLNHAPVLNPAHVKREMDASESDCEIISVQLHPKAGMLHVKEESGASSSAALPVAEPPKQVDIFCPQGHSVFVKDLPERSVFKKRRVLWVEWSKVVCDVCSLETADPTYRCEACDWDICSRCAKSL</sequence>
<comment type="caution">
    <text evidence="2">The sequence shown here is derived from an EMBL/GenBank/DDBJ whole genome shotgun (WGS) entry which is preliminary data.</text>
</comment>
<dbReference type="SUPFAM" id="SSF57889">
    <property type="entry name" value="Cysteine-rich domain"/>
    <property type="match status" value="1"/>
</dbReference>
<dbReference type="EMBL" id="CAXAMN010003947">
    <property type="protein sequence ID" value="CAK9007014.1"/>
    <property type="molecule type" value="Genomic_DNA"/>
</dbReference>
<name>A0ABP0IYA1_9DINO</name>
<feature type="domain" description="ISXO2-like transposase" evidence="1">
    <location>
        <begin position="27"/>
        <end position="105"/>
    </location>
</feature>
<keyword evidence="3" id="KW-1185">Reference proteome</keyword>
<dbReference type="Pfam" id="PF12762">
    <property type="entry name" value="DDE_Tnp_IS1595"/>
    <property type="match status" value="1"/>
</dbReference>
<evidence type="ECO:0000313" key="3">
    <source>
        <dbReference type="Proteomes" id="UP001642484"/>
    </source>
</evidence>
<protein>
    <recommendedName>
        <fullName evidence="1">ISXO2-like transposase domain-containing protein</fullName>
    </recommendedName>
</protein>
<gene>
    <name evidence="2" type="ORF">CCMP2556_LOCUS8663</name>
</gene>
<accession>A0ABP0IYA1</accession>
<proteinExistence type="predicted"/>
<dbReference type="InterPro" id="IPR046349">
    <property type="entry name" value="C1-like_sf"/>
</dbReference>